<keyword evidence="5" id="KW-1133">Transmembrane helix</keyword>
<dbReference type="SUPFAM" id="SSF63380">
    <property type="entry name" value="Riboflavin synthase domain-like"/>
    <property type="match status" value="1"/>
</dbReference>
<dbReference type="EC" id="1.6.2.4" evidence="4"/>
<dbReference type="InterPro" id="IPR039261">
    <property type="entry name" value="FNR_nucleotide-bd"/>
</dbReference>
<proteinExistence type="predicted"/>
<evidence type="ECO:0000256" key="2">
    <source>
        <dbReference type="ARBA" id="ARBA00022643"/>
    </source>
</evidence>
<dbReference type="PROSITE" id="PS51384">
    <property type="entry name" value="FAD_FR"/>
    <property type="match status" value="1"/>
</dbReference>
<dbReference type="InterPro" id="IPR029039">
    <property type="entry name" value="Flavoprotein-like_sf"/>
</dbReference>
<evidence type="ECO:0000259" key="6">
    <source>
        <dbReference type="PROSITE" id="PS50902"/>
    </source>
</evidence>
<keyword evidence="9" id="KW-1185">Reference proteome</keyword>
<dbReference type="EMBL" id="JACOGC010000001">
    <property type="protein sequence ID" value="MBC3883790.1"/>
    <property type="molecule type" value="Genomic_DNA"/>
</dbReference>
<gene>
    <name evidence="8" type="ORF">H8K27_01455</name>
</gene>
<dbReference type="Pfam" id="PF00258">
    <property type="entry name" value="Flavodoxin_1"/>
    <property type="match status" value="1"/>
</dbReference>
<dbReference type="RefSeq" id="WP_186861460.1">
    <property type="nucleotide sequence ID" value="NZ_JACOGC010000001.1"/>
</dbReference>
<feature type="domain" description="Flavodoxin-like" evidence="6">
    <location>
        <begin position="85"/>
        <end position="222"/>
    </location>
</feature>
<evidence type="ECO:0000256" key="3">
    <source>
        <dbReference type="ARBA" id="ARBA00022982"/>
    </source>
</evidence>
<dbReference type="PANTHER" id="PTHR19384">
    <property type="entry name" value="NITRIC OXIDE SYNTHASE-RELATED"/>
    <property type="match status" value="1"/>
</dbReference>
<evidence type="ECO:0000256" key="4">
    <source>
        <dbReference type="ARBA" id="ARBA00023797"/>
    </source>
</evidence>
<dbReference type="SUPFAM" id="SSF52218">
    <property type="entry name" value="Flavoproteins"/>
    <property type="match status" value="1"/>
</dbReference>
<dbReference type="Gene3D" id="2.40.30.10">
    <property type="entry name" value="Translation factors"/>
    <property type="match status" value="1"/>
</dbReference>
<keyword evidence="1" id="KW-0285">Flavoprotein</keyword>
<dbReference type="InterPro" id="IPR001433">
    <property type="entry name" value="OxRdtase_FAD/NAD-bd"/>
</dbReference>
<dbReference type="PROSITE" id="PS50902">
    <property type="entry name" value="FLAVODOXIN_LIKE"/>
    <property type="match status" value="1"/>
</dbReference>
<feature type="domain" description="FAD-binding FR-type" evidence="7">
    <location>
        <begin position="235"/>
        <end position="356"/>
    </location>
</feature>
<feature type="transmembrane region" description="Helical" evidence="5">
    <location>
        <begin position="40"/>
        <end position="60"/>
    </location>
</feature>
<dbReference type="Gene3D" id="3.40.50.80">
    <property type="entry name" value="Nucleotide-binding domain of ferredoxin-NADP reductase (FNR) module"/>
    <property type="match status" value="1"/>
</dbReference>
<dbReference type="InterPro" id="IPR008254">
    <property type="entry name" value="Flavodoxin/NO_synth"/>
</dbReference>
<evidence type="ECO:0000256" key="5">
    <source>
        <dbReference type="SAM" id="Phobius"/>
    </source>
</evidence>
<evidence type="ECO:0000259" key="7">
    <source>
        <dbReference type="PROSITE" id="PS51384"/>
    </source>
</evidence>
<reference evidence="8 9" key="1">
    <citation type="submission" date="2020-08" db="EMBL/GenBank/DDBJ databases">
        <title>Novel species isolated from subtropical streams in China.</title>
        <authorList>
            <person name="Lu H."/>
        </authorList>
    </citation>
    <scope>NUCLEOTIDE SEQUENCE [LARGE SCALE GENOMIC DNA]</scope>
    <source>
        <strain evidence="8 9">FT31W</strain>
    </source>
</reference>
<keyword evidence="2" id="KW-0288">FMN</keyword>
<evidence type="ECO:0000313" key="9">
    <source>
        <dbReference type="Proteomes" id="UP000613113"/>
    </source>
</evidence>
<evidence type="ECO:0000313" key="8">
    <source>
        <dbReference type="EMBL" id="MBC3883790.1"/>
    </source>
</evidence>
<organism evidence="8 9">
    <name type="scientific">Undibacterium griseum</name>
    <dbReference type="NCBI Taxonomy" id="2762295"/>
    <lineage>
        <taxon>Bacteria</taxon>
        <taxon>Pseudomonadati</taxon>
        <taxon>Pseudomonadota</taxon>
        <taxon>Betaproteobacteria</taxon>
        <taxon>Burkholderiales</taxon>
        <taxon>Oxalobacteraceae</taxon>
        <taxon>Undibacterium</taxon>
    </lineage>
</organism>
<sequence>MTSPLHAALTAHRLRLLSAAGAIASIVSLTRLGSGPGACPAWLCCLLIGATYLIFCLSYWQRHQEKQRLLQATSITTGQPAADTVLIAYASQTGYAQQLAHQTAASLQQAGLAVALCTLNQLSAETLTQYGKILFVVSTTGEGDAPDQASLFCRRILPQHRDLSHLHYAVLALGDRHYTRYCAFGHQLRHWLAHQQAQALFDLVQVDNGDEAALRHWQHHLGHISGYSGLADWSTPAYGAWILHDRHLLNPGSLGQPVFHLCLMPPAGSSWQAGDIAEIGPGELPGSGVTSTAQDLPSREYSIASLPSDGGLELVVRQMRRPDGRLGTGSGWLTEQVQPGQAVALRVRSNPSFHTPLSPGPLLMIGNGTGIAGLRAHLKARAAAGLADHWLVFGERQRAHDYFFQMEVEEWLRQGTLSRLDLCFSRDQAQRRYVQHALQEQAAEVKRWAERGATILVCGSLHGMAAGVHAALLSILGETLLDTLMQTGRYRRDVY</sequence>
<keyword evidence="3" id="KW-0249">Electron transport</keyword>
<dbReference type="InterPro" id="IPR017938">
    <property type="entry name" value="Riboflavin_synthase-like_b-brl"/>
</dbReference>
<evidence type="ECO:0000256" key="1">
    <source>
        <dbReference type="ARBA" id="ARBA00022630"/>
    </source>
</evidence>
<protein>
    <recommendedName>
        <fullName evidence="4">NADPH--hemoprotein reductase</fullName>
        <ecNumber evidence="4">1.6.2.4</ecNumber>
    </recommendedName>
</protein>
<dbReference type="InterPro" id="IPR001094">
    <property type="entry name" value="Flavdoxin-like"/>
</dbReference>
<accession>A0ABR6YIQ8</accession>
<keyword evidence="5" id="KW-0812">Transmembrane</keyword>
<keyword evidence="3" id="KW-0813">Transport</keyword>
<dbReference type="Gene3D" id="3.40.50.360">
    <property type="match status" value="1"/>
</dbReference>
<comment type="caution">
    <text evidence="8">The sequence shown here is derived from an EMBL/GenBank/DDBJ whole genome shotgun (WGS) entry which is preliminary data.</text>
</comment>
<dbReference type="Proteomes" id="UP000613113">
    <property type="component" value="Unassembled WGS sequence"/>
</dbReference>
<dbReference type="PRINTS" id="PR00369">
    <property type="entry name" value="FLAVODOXIN"/>
</dbReference>
<dbReference type="PRINTS" id="PR00371">
    <property type="entry name" value="FPNCR"/>
</dbReference>
<dbReference type="InterPro" id="IPR001709">
    <property type="entry name" value="Flavoprot_Pyr_Nucl_cyt_Rdtase"/>
</dbReference>
<keyword evidence="5" id="KW-0472">Membrane</keyword>
<dbReference type="PANTHER" id="PTHR19384:SF17">
    <property type="entry name" value="NADPH--CYTOCHROME P450 REDUCTASE"/>
    <property type="match status" value="1"/>
</dbReference>
<dbReference type="SUPFAM" id="SSF52343">
    <property type="entry name" value="Ferredoxin reductase-like, C-terminal NADP-linked domain"/>
    <property type="match status" value="1"/>
</dbReference>
<dbReference type="InterPro" id="IPR017927">
    <property type="entry name" value="FAD-bd_FR_type"/>
</dbReference>
<dbReference type="CDD" id="cd06200">
    <property type="entry name" value="SiR_like1"/>
    <property type="match status" value="1"/>
</dbReference>
<name>A0ABR6YIQ8_9BURK</name>
<dbReference type="Pfam" id="PF00175">
    <property type="entry name" value="NAD_binding_1"/>
    <property type="match status" value="1"/>
</dbReference>